<dbReference type="PROSITE" id="PS00449">
    <property type="entry name" value="ATPASE_A"/>
    <property type="match status" value="1"/>
</dbReference>
<evidence type="ECO:0000256" key="11">
    <source>
        <dbReference type="HAMAP-Rule" id="MF_01393"/>
    </source>
</evidence>
<sequence>MEHSKPLVTLFGLDFNQSTVLMSTIAALIVFVIARAGAKVVTNQNTTAPSGMQNFMEWVIEFVRNTIASTMSLKQGERYIVLGLTLLMFIFVSNMLGLPLAIVSDHELWWKSPTADPHVTLTLSVTVILLTQIFGIKEHGIGGWISSYLKPQSWMLPLNLIEQFANTLTLGLRLFGNIYAGEVLLGLLAASVHSGFLAMIGAAIPMLVWQAFSIFVGTIQSFVFLILTMVYIAHRVSHDH</sequence>
<feature type="transmembrane region" description="Helical" evidence="11">
    <location>
        <begin position="118"/>
        <end position="136"/>
    </location>
</feature>
<organism evidence="13 14">
    <name type="scientific">Ammoniphilus resinae</name>
    <dbReference type="NCBI Taxonomy" id="861532"/>
    <lineage>
        <taxon>Bacteria</taxon>
        <taxon>Bacillati</taxon>
        <taxon>Bacillota</taxon>
        <taxon>Bacilli</taxon>
        <taxon>Bacillales</taxon>
        <taxon>Paenibacillaceae</taxon>
        <taxon>Aneurinibacillus group</taxon>
        <taxon>Ammoniphilus</taxon>
    </lineage>
</organism>
<dbReference type="Gene3D" id="1.20.120.220">
    <property type="entry name" value="ATP synthase, F0 complex, subunit A"/>
    <property type="match status" value="1"/>
</dbReference>
<keyword evidence="11" id="KW-1003">Cell membrane</keyword>
<comment type="subcellular location">
    <subcellularLocation>
        <location evidence="11 12">Cell membrane</location>
        <topology evidence="11 12">Multi-pass membrane protein</topology>
    </subcellularLocation>
    <subcellularLocation>
        <location evidence="1">Membrane</location>
        <topology evidence="1">Multi-pass membrane protein</topology>
    </subcellularLocation>
</comment>
<dbReference type="PANTHER" id="PTHR42823:SF3">
    <property type="entry name" value="ATP SYNTHASE SUBUNIT A, CHLOROPLASTIC"/>
    <property type="match status" value="1"/>
</dbReference>
<dbReference type="InterPro" id="IPR000568">
    <property type="entry name" value="ATP_synth_F0_asu"/>
</dbReference>
<evidence type="ECO:0000256" key="3">
    <source>
        <dbReference type="ARBA" id="ARBA00022448"/>
    </source>
</evidence>
<keyword evidence="8 11" id="KW-0406">Ion transport</keyword>
<dbReference type="SUPFAM" id="SSF81336">
    <property type="entry name" value="F1F0 ATP synthase subunit A"/>
    <property type="match status" value="1"/>
</dbReference>
<evidence type="ECO:0000256" key="1">
    <source>
        <dbReference type="ARBA" id="ARBA00004141"/>
    </source>
</evidence>
<reference evidence="13 14" key="1">
    <citation type="submission" date="2021-03" db="EMBL/GenBank/DDBJ databases">
        <title>Genomic Encyclopedia of Type Strains, Phase IV (KMG-IV): sequencing the most valuable type-strain genomes for metagenomic binning, comparative biology and taxonomic classification.</title>
        <authorList>
            <person name="Goeker M."/>
        </authorList>
    </citation>
    <scope>NUCLEOTIDE SEQUENCE [LARGE SCALE GENOMIC DNA]</scope>
    <source>
        <strain evidence="13 14">DSM 24738</strain>
    </source>
</reference>
<gene>
    <name evidence="11" type="primary">atpB</name>
    <name evidence="13" type="ORF">J2Z37_004044</name>
</gene>
<evidence type="ECO:0000256" key="7">
    <source>
        <dbReference type="ARBA" id="ARBA00022989"/>
    </source>
</evidence>
<evidence type="ECO:0000313" key="13">
    <source>
        <dbReference type="EMBL" id="MBP1934027.1"/>
    </source>
</evidence>
<comment type="function">
    <text evidence="11 12">Key component of the proton channel; it plays a direct role in the translocation of protons across the membrane.</text>
</comment>
<keyword evidence="4 11" id="KW-0138">CF(0)</keyword>
<dbReference type="Proteomes" id="UP001519343">
    <property type="component" value="Unassembled WGS sequence"/>
</dbReference>
<name>A0ABS4GVI1_9BACL</name>
<dbReference type="HAMAP" id="MF_01393">
    <property type="entry name" value="ATP_synth_a_bact"/>
    <property type="match status" value="1"/>
</dbReference>
<proteinExistence type="inferred from homology"/>
<accession>A0ABS4GVI1</accession>
<feature type="transmembrane region" description="Helical" evidence="11">
    <location>
        <begin position="214"/>
        <end position="233"/>
    </location>
</feature>
<dbReference type="PRINTS" id="PR00123">
    <property type="entry name" value="ATPASEA"/>
</dbReference>
<evidence type="ECO:0000256" key="4">
    <source>
        <dbReference type="ARBA" id="ARBA00022547"/>
    </source>
</evidence>
<keyword evidence="6 11" id="KW-0375">Hydrogen ion transport</keyword>
<keyword evidence="3 11" id="KW-0813">Transport</keyword>
<dbReference type="InterPro" id="IPR023011">
    <property type="entry name" value="ATP_synth_F0_asu_AS"/>
</dbReference>
<dbReference type="NCBIfam" id="TIGR01131">
    <property type="entry name" value="ATP_synt_6_or_A"/>
    <property type="match status" value="1"/>
</dbReference>
<keyword evidence="10 11" id="KW-0066">ATP synthesis</keyword>
<evidence type="ECO:0000256" key="2">
    <source>
        <dbReference type="ARBA" id="ARBA00006810"/>
    </source>
</evidence>
<dbReference type="NCBIfam" id="NF004479">
    <property type="entry name" value="PRK05815.1-4"/>
    <property type="match status" value="1"/>
</dbReference>
<comment type="similarity">
    <text evidence="2 11 12">Belongs to the ATPase A chain family.</text>
</comment>
<dbReference type="Pfam" id="PF00119">
    <property type="entry name" value="ATP-synt_A"/>
    <property type="match status" value="1"/>
</dbReference>
<comment type="caution">
    <text evidence="13">The sequence shown here is derived from an EMBL/GenBank/DDBJ whole genome shotgun (WGS) entry which is preliminary data.</text>
</comment>
<evidence type="ECO:0000256" key="8">
    <source>
        <dbReference type="ARBA" id="ARBA00023065"/>
    </source>
</evidence>
<dbReference type="CDD" id="cd00310">
    <property type="entry name" value="ATP-synt_Fo_a_6"/>
    <property type="match status" value="1"/>
</dbReference>
<keyword evidence="7 11" id="KW-1133">Transmembrane helix</keyword>
<evidence type="ECO:0000256" key="6">
    <source>
        <dbReference type="ARBA" id="ARBA00022781"/>
    </source>
</evidence>
<dbReference type="PANTHER" id="PTHR42823">
    <property type="entry name" value="ATP SYNTHASE SUBUNIT A, CHLOROPLASTIC"/>
    <property type="match status" value="1"/>
</dbReference>
<dbReference type="InterPro" id="IPR045082">
    <property type="entry name" value="ATP_syn_F0_a_bact/chloroplast"/>
</dbReference>
<dbReference type="EMBL" id="JAGGKT010000015">
    <property type="protein sequence ID" value="MBP1934027.1"/>
    <property type="molecule type" value="Genomic_DNA"/>
</dbReference>
<evidence type="ECO:0000256" key="9">
    <source>
        <dbReference type="ARBA" id="ARBA00023136"/>
    </source>
</evidence>
<evidence type="ECO:0000256" key="10">
    <source>
        <dbReference type="ARBA" id="ARBA00023310"/>
    </source>
</evidence>
<evidence type="ECO:0000313" key="14">
    <source>
        <dbReference type="Proteomes" id="UP001519343"/>
    </source>
</evidence>
<feature type="transmembrane region" description="Helical" evidence="11">
    <location>
        <begin position="183"/>
        <end position="208"/>
    </location>
</feature>
<keyword evidence="14" id="KW-1185">Reference proteome</keyword>
<protein>
    <recommendedName>
        <fullName evidence="11 12">ATP synthase subunit a</fullName>
    </recommendedName>
    <alternativeName>
        <fullName evidence="11">ATP synthase F0 sector subunit a</fullName>
    </alternativeName>
    <alternativeName>
        <fullName evidence="11">F-ATPase subunit 6</fullName>
    </alternativeName>
</protein>
<dbReference type="RefSeq" id="WP_425340341.1">
    <property type="nucleotide sequence ID" value="NZ_JAGGKT010000015.1"/>
</dbReference>
<keyword evidence="9 11" id="KW-0472">Membrane</keyword>
<evidence type="ECO:0000256" key="12">
    <source>
        <dbReference type="RuleBase" id="RU000483"/>
    </source>
</evidence>
<keyword evidence="5 11" id="KW-0812">Transmembrane</keyword>
<feature type="transmembrane region" description="Helical" evidence="11">
    <location>
        <begin position="20"/>
        <end position="38"/>
    </location>
</feature>
<evidence type="ECO:0000256" key="5">
    <source>
        <dbReference type="ARBA" id="ARBA00022692"/>
    </source>
</evidence>
<feature type="transmembrane region" description="Helical" evidence="11">
    <location>
        <begin position="79"/>
        <end position="98"/>
    </location>
</feature>
<dbReference type="InterPro" id="IPR035908">
    <property type="entry name" value="F0_ATP_A_sf"/>
</dbReference>